<evidence type="ECO:0000313" key="3">
    <source>
        <dbReference type="Proteomes" id="UP000536442"/>
    </source>
</evidence>
<accession>A0A851I127</accession>
<comment type="caution">
    <text evidence="2">The sequence shown here is derived from an EMBL/GenBank/DDBJ whole genome shotgun (WGS) entry which is preliminary data.</text>
</comment>
<dbReference type="Pfam" id="PF19802">
    <property type="entry name" value="DUF6285"/>
    <property type="match status" value="1"/>
</dbReference>
<dbReference type="EMBL" id="JABEVQ010000005">
    <property type="protein sequence ID" value="NWN91871.1"/>
    <property type="molecule type" value="Genomic_DNA"/>
</dbReference>
<feature type="domain" description="DUF6285" evidence="1">
    <location>
        <begin position="23"/>
        <end position="120"/>
    </location>
</feature>
<organism evidence="2 3">
    <name type="scientific">Marinobacter adhaerens</name>
    <dbReference type="NCBI Taxonomy" id="1033846"/>
    <lineage>
        <taxon>Bacteria</taxon>
        <taxon>Pseudomonadati</taxon>
        <taxon>Pseudomonadota</taxon>
        <taxon>Gammaproteobacteria</taxon>
        <taxon>Pseudomonadales</taxon>
        <taxon>Marinobacteraceae</taxon>
        <taxon>Marinobacter</taxon>
    </lineage>
</organism>
<evidence type="ECO:0000259" key="1">
    <source>
        <dbReference type="Pfam" id="PF19802"/>
    </source>
</evidence>
<name>A0A851I127_9GAMM</name>
<evidence type="ECO:0000313" key="2">
    <source>
        <dbReference type="EMBL" id="NWN91871.1"/>
    </source>
</evidence>
<keyword evidence="3" id="KW-1185">Reference proteome</keyword>
<dbReference type="InterPro" id="IPR046252">
    <property type="entry name" value="DUF6285"/>
</dbReference>
<protein>
    <recommendedName>
        <fullName evidence="1">DUF6285 domain-containing protein</fullName>
    </recommendedName>
</protein>
<dbReference type="AlphaFoldDB" id="A0A851I127"/>
<gene>
    <name evidence="2" type="ORF">HLV39_10255</name>
</gene>
<sequence length="131" mass="14212">MNHPDAPELLAVARETLMNEIFPSVPEHLRYEVRMIASAMGIAAREAKAGEHVIQEEIALLSALLPEIASTHPMTLETVRQEVADAIRAGTFDGQGGKARELQKTLEKTVVSSLKISNPKVAGIAAKQRSF</sequence>
<dbReference type="Proteomes" id="UP000536442">
    <property type="component" value="Unassembled WGS sequence"/>
</dbReference>
<proteinExistence type="predicted"/>
<reference evidence="2 3" key="1">
    <citation type="submission" date="2020-03" db="EMBL/GenBank/DDBJ databases">
        <title>Metagenomic, metatranscriptomic, and metabolomic analyses revealed the key microbes and metabolic features during the fermentation of ganjang, Korean traditional soy sauce.</title>
        <authorList>
            <person name="Chun B.H."/>
            <person name="Jeon C.O."/>
        </authorList>
    </citation>
    <scope>NUCLEOTIDE SEQUENCE [LARGE SCALE GENOMIC DNA]</scope>
    <source>
        <strain evidence="2 3">KG14</strain>
    </source>
</reference>